<evidence type="ECO:0000313" key="3">
    <source>
        <dbReference type="Proteomes" id="UP000030746"/>
    </source>
</evidence>
<dbReference type="OrthoDB" id="3219396at2759"/>
<proteinExistence type="predicted"/>
<organism evidence="2 3">
    <name type="scientific">Lottia gigantea</name>
    <name type="common">Giant owl limpet</name>
    <dbReference type="NCBI Taxonomy" id="225164"/>
    <lineage>
        <taxon>Eukaryota</taxon>
        <taxon>Metazoa</taxon>
        <taxon>Spiralia</taxon>
        <taxon>Lophotrochozoa</taxon>
        <taxon>Mollusca</taxon>
        <taxon>Gastropoda</taxon>
        <taxon>Patellogastropoda</taxon>
        <taxon>Lottioidea</taxon>
        <taxon>Lottiidae</taxon>
        <taxon>Lottia</taxon>
    </lineage>
</organism>
<dbReference type="RefSeq" id="XP_009066206.1">
    <property type="nucleotide sequence ID" value="XM_009067958.1"/>
</dbReference>
<gene>
    <name evidence="2" type="ORF">LOTGIDRAFT_236816</name>
</gene>
<sequence length="508" mass="59189">MAVNHQKVVANYLNKHKVTEKQISNSQPTSKDKQGIYADKSRKPRFIKRKPPPVIHGKANISHLPDELLLELFEYLDAASLLTSACVCKKWQEITNDNSLWITIYKNYAKFKGRPVIPTGKLPLSYWKDLCLKRCSEERNKNVQKMMKRIHLYTGLPENTVKCLKKCGITYQLTTLDNHGVERSYRSSDIFYHTMSVSIRWYNLQGLAIKSLRKLKILSCNPLFFNSQGVVIPNSPYQRSLLTEVSIKWENWKKENKPIKEDENIQLYKISNDILLATWKADGELAFIVCGFHHNNFINRCLLGSYKCQYEPKEHKVISDDIDPNYGLHHYKCTVELRNIRQSIWNQQFQGLECKQNNIVNNICALILRRSNDVTDRLPVDKQIQLPWKTELFKGIVKDVCWLDVTLLDERGEVFWSLSSPVYTMSKETTKNVAMDFEYKDESKLEMTIKTVDVEVLIQLNEMDDGTRFITHLELQLDISLVDTWFGTSYRIPGKQVTEKQTENTISY</sequence>
<dbReference type="AlphaFoldDB" id="V3YY28"/>
<dbReference type="InterPro" id="IPR001810">
    <property type="entry name" value="F-box_dom"/>
</dbReference>
<dbReference type="EMBL" id="KB203796">
    <property type="protein sequence ID" value="ESO83023.1"/>
    <property type="molecule type" value="Genomic_DNA"/>
</dbReference>
<reference evidence="2 3" key="1">
    <citation type="journal article" date="2013" name="Nature">
        <title>Insights into bilaterian evolution from three spiralian genomes.</title>
        <authorList>
            <person name="Simakov O."/>
            <person name="Marletaz F."/>
            <person name="Cho S.J."/>
            <person name="Edsinger-Gonzales E."/>
            <person name="Havlak P."/>
            <person name="Hellsten U."/>
            <person name="Kuo D.H."/>
            <person name="Larsson T."/>
            <person name="Lv J."/>
            <person name="Arendt D."/>
            <person name="Savage R."/>
            <person name="Osoegawa K."/>
            <person name="de Jong P."/>
            <person name="Grimwood J."/>
            <person name="Chapman J.A."/>
            <person name="Shapiro H."/>
            <person name="Aerts A."/>
            <person name="Otillar R.P."/>
            <person name="Terry A.Y."/>
            <person name="Boore J.L."/>
            <person name="Grigoriev I.V."/>
            <person name="Lindberg D.R."/>
            <person name="Seaver E.C."/>
            <person name="Weisblat D.A."/>
            <person name="Putnam N.H."/>
            <person name="Rokhsar D.S."/>
        </authorList>
    </citation>
    <scope>NUCLEOTIDE SEQUENCE [LARGE SCALE GENOMIC DNA]</scope>
</reference>
<dbReference type="KEGG" id="lgi:LOTGIDRAFT_236816"/>
<dbReference type="PROSITE" id="PS50181">
    <property type="entry name" value="FBOX"/>
    <property type="match status" value="1"/>
</dbReference>
<dbReference type="SUPFAM" id="SSF81383">
    <property type="entry name" value="F-box domain"/>
    <property type="match status" value="1"/>
</dbReference>
<feature type="domain" description="F-box" evidence="1">
    <location>
        <begin position="58"/>
        <end position="104"/>
    </location>
</feature>
<dbReference type="Gene3D" id="1.20.1280.50">
    <property type="match status" value="1"/>
</dbReference>
<dbReference type="Proteomes" id="UP000030746">
    <property type="component" value="Unassembled WGS sequence"/>
</dbReference>
<dbReference type="OMA" id="YIMEHID"/>
<dbReference type="SMART" id="SM00256">
    <property type="entry name" value="FBOX"/>
    <property type="match status" value="1"/>
</dbReference>
<evidence type="ECO:0000259" key="1">
    <source>
        <dbReference type="PROSITE" id="PS50181"/>
    </source>
</evidence>
<keyword evidence="3" id="KW-1185">Reference proteome</keyword>
<dbReference type="GO" id="GO:0019005">
    <property type="term" value="C:SCF ubiquitin ligase complex"/>
    <property type="evidence" value="ECO:0007669"/>
    <property type="project" value="TreeGrafter"/>
</dbReference>
<dbReference type="PANTHER" id="PTHR46731">
    <property type="entry name" value="F-BOX ONLY PROTEIN 15"/>
    <property type="match status" value="1"/>
</dbReference>
<accession>V3YY28</accession>
<dbReference type="GeneID" id="20250265"/>
<dbReference type="InterPro" id="IPR036047">
    <property type="entry name" value="F-box-like_dom_sf"/>
</dbReference>
<dbReference type="PANTHER" id="PTHR46731:SF1">
    <property type="entry name" value="F-BOX ONLY PROTEIN 15"/>
    <property type="match status" value="1"/>
</dbReference>
<dbReference type="Pfam" id="PF12937">
    <property type="entry name" value="F-box-like"/>
    <property type="match status" value="1"/>
</dbReference>
<protein>
    <recommendedName>
        <fullName evidence="1">F-box domain-containing protein</fullName>
    </recommendedName>
</protein>
<evidence type="ECO:0000313" key="2">
    <source>
        <dbReference type="EMBL" id="ESO83023.1"/>
    </source>
</evidence>
<dbReference type="HOGENOM" id="CLU_047012_0_0_1"/>
<name>V3YY28_LOTGI</name>
<dbReference type="CTD" id="20250265"/>
<dbReference type="STRING" id="225164.V3YY28"/>